<comment type="caution">
    <text evidence="2">The sequence shown here is derived from an EMBL/GenBank/DDBJ whole genome shotgun (WGS) entry which is preliminary data.</text>
</comment>
<keyword evidence="3" id="KW-1185">Reference proteome</keyword>
<dbReference type="Pfam" id="PF05494">
    <property type="entry name" value="MlaC"/>
    <property type="match status" value="1"/>
</dbReference>
<evidence type="ECO:0000313" key="2">
    <source>
        <dbReference type="EMBL" id="TPW36210.1"/>
    </source>
</evidence>
<feature type="chain" id="PRO_5021423657" evidence="1">
    <location>
        <begin position="27"/>
        <end position="199"/>
    </location>
</feature>
<evidence type="ECO:0000256" key="1">
    <source>
        <dbReference type="SAM" id="SignalP"/>
    </source>
</evidence>
<dbReference type="InterPro" id="IPR008869">
    <property type="entry name" value="MlaC/ttg2D"/>
</dbReference>
<protein>
    <submittedName>
        <fullName evidence="2">ABC transporter substrate-binding protein</fullName>
    </submittedName>
</protein>
<proteinExistence type="predicted"/>
<reference evidence="2 3" key="1">
    <citation type="submission" date="2019-03" db="EMBL/GenBank/DDBJ databases">
        <title>The complete genome sequence of Neokomagataea sp. Jb2 NBRC113641.</title>
        <authorList>
            <person name="Chua K.-O."/>
            <person name="Chan K.-G."/>
            <person name="See-Too W.-S."/>
        </authorList>
    </citation>
    <scope>NUCLEOTIDE SEQUENCE [LARGE SCALE GENOMIC DNA]</scope>
    <source>
        <strain evidence="2 3">Jb2</strain>
    </source>
</reference>
<dbReference type="Proteomes" id="UP000315037">
    <property type="component" value="Unassembled WGS sequence"/>
</dbReference>
<organism evidence="2 3">
    <name type="scientific">Oecophyllibacter saccharovorans</name>
    <dbReference type="NCBI Taxonomy" id="2558360"/>
    <lineage>
        <taxon>Bacteria</taxon>
        <taxon>Pseudomonadati</taxon>
        <taxon>Pseudomonadota</taxon>
        <taxon>Alphaproteobacteria</taxon>
        <taxon>Acetobacterales</taxon>
        <taxon>Acetobacteraceae</taxon>
        <taxon>Oecophyllibacter</taxon>
    </lineage>
</organism>
<feature type="signal peptide" evidence="1">
    <location>
        <begin position="1"/>
        <end position="26"/>
    </location>
</feature>
<evidence type="ECO:0000313" key="3">
    <source>
        <dbReference type="Proteomes" id="UP000315037"/>
    </source>
</evidence>
<sequence>MLRSFSRRAVLGAAGVLSFLPGLVLASPATDFVASFGDKISQILNSGQSLQRKRQEILPLLKANVDIPAIGRYCLGRYWRMATPEQQATYLKLFDHVLVHGVMAQIGNYQNISLRITESVPSPVGDKVSVEISRKNQPNVMMTVVVDGHPPKIIDLYGEGASMRLTQRSDYLAFMARHNGNVQALLDALHQQVMRNMGP</sequence>
<name>A0A506US88_9PROT</name>
<dbReference type="AlphaFoldDB" id="A0A506US88"/>
<dbReference type="Gene3D" id="3.10.450.710">
    <property type="entry name" value="Tgt2/MlaC"/>
    <property type="match status" value="1"/>
</dbReference>
<accession>A0A506US88</accession>
<dbReference type="EMBL" id="SORZ01000001">
    <property type="protein sequence ID" value="TPW36210.1"/>
    <property type="molecule type" value="Genomic_DNA"/>
</dbReference>
<gene>
    <name evidence="2" type="ORF">E3202_03495</name>
</gene>
<dbReference type="InterPro" id="IPR042245">
    <property type="entry name" value="Tgt2/MlaC_sf"/>
</dbReference>
<keyword evidence="1" id="KW-0732">Signal</keyword>